<evidence type="ECO:0000256" key="1">
    <source>
        <dbReference type="ARBA" id="ARBA00004167"/>
    </source>
</evidence>
<keyword evidence="5 6" id="KW-0472">Membrane</keyword>
<protein>
    <submittedName>
        <fullName evidence="7">Prepilin-type N-terminal cleavage/methylation domain-containing protein</fullName>
    </submittedName>
</protein>
<keyword evidence="4 6" id="KW-1133">Transmembrane helix</keyword>
<organism evidence="7 8">
    <name type="scientific">Nocardioides piscis</name>
    <dbReference type="NCBI Taxonomy" id="2714938"/>
    <lineage>
        <taxon>Bacteria</taxon>
        <taxon>Bacillati</taxon>
        <taxon>Actinomycetota</taxon>
        <taxon>Actinomycetes</taxon>
        <taxon>Propionibacteriales</taxon>
        <taxon>Nocardioidaceae</taxon>
        <taxon>Nocardioides</taxon>
    </lineage>
</organism>
<dbReference type="GO" id="GO:0015627">
    <property type="term" value="C:type II protein secretion system complex"/>
    <property type="evidence" value="ECO:0007669"/>
    <property type="project" value="InterPro"/>
</dbReference>
<name>A0A6G7YEI8_9ACTN</name>
<evidence type="ECO:0000256" key="2">
    <source>
        <dbReference type="ARBA" id="ARBA00022481"/>
    </source>
</evidence>
<dbReference type="KEGG" id="npi:G7071_06565"/>
<accession>A0A6G7YEI8</accession>
<dbReference type="Gene3D" id="3.30.700.10">
    <property type="entry name" value="Glycoprotein, Type 4 Pilin"/>
    <property type="match status" value="1"/>
</dbReference>
<dbReference type="PRINTS" id="PR00885">
    <property type="entry name" value="BCTERIALGSPH"/>
</dbReference>
<evidence type="ECO:0000256" key="5">
    <source>
        <dbReference type="ARBA" id="ARBA00023136"/>
    </source>
</evidence>
<reference evidence="7 8" key="1">
    <citation type="submission" date="2020-03" db="EMBL/GenBank/DDBJ databases">
        <title>Nocardioides sp. nov., isolated from fish.</title>
        <authorList>
            <person name="Hyun D.-W."/>
            <person name="Bae J.-W."/>
        </authorList>
    </citation>
    <scope>NUCLEOTIDE SEQUENCE [LARGE SCALE GENOMIC DNA]</scope>
    <source>
        <strain evidence="7 8">HDW12A</strain>
    </source>
</reference>
<dbReference type="EMBL" id="CP049866">
    <property type="protein sequence ID" value="QIK75139.1"/>
    <property type="molecule type" value="Genomic_DNA"/>
</dbReference>
<dbReference type="RefSeq" id="WP_166316426.1">
    <property type="nucleotide sequence ID" value="NZ_CP049866.1"/>
</dbReference>
<evidence type="ECO:0000256" key="6">
    <source>
        <dbReference type="SAM" id="Phobius"/>
    </source>
</evidence>
<dbReference type="SUPFAM" id="SSF54523">
    <property type="entry name" value="Pili subunits"/>
    <property type="match status" value="1"/>
</dbReference>
<dbReference type="InterPro" id="IPR012902">
    <property type="entry name" value="N_methyl_site"/>
</dbReference>
<gene>
    <name evidence="7" type="ORF">G7071_06565</name>
</gene>
<evidence type="ECO:0000256" key="4">
    <source>
        <dbReference type="ARBA" id="ARBA00022989"/>
    </source>
</evidence>
<evidence type="ECO:0000313" key="8">
    <source>
        <dbReference type="Proteomes" id="UP000502035"/>
    </source>
</evidence>
<dbReference type="InterPro" id="IPR045584">
    <property type="entry name" value="Pilin-like"/>
</dbReference>
<evidence type="ECO:0000256" key="3">
    <source>
        <dbReference type="ARBA" id="ARBA00022692"/>
    </source>
</evidence>
<dbReference type="GO" id="GO:0016020">
    <property type="term" value="C:membrane"/>
    <property type="evidence" value="ECO:0007669"/>
    <property type="project" value="UniProtKB-SubCell"/>
</dbReference>
<keyword evidence="2" id="KW-0488">Methylation</keyword>
<comment type="subcellular location">
    <subcellularLocation>
        <location evidence="1">Membrane</location>
        <topology evidence="1">Single-pass membrane protein</topology>
    </subcellularLocation>
</comment>
<feature type="transmembrane region" description="Helical" evidence="6">
    <location>
        <begin position="20"/>
        <end position="41"/>
    </location>
</feature>
<dbReference type="Proteomes" id="UP000502035">
    <property type="component" value="Chromosome"/>
</dbReference>
<dbReference type="Pfam" id="PF07963">
    <property type="entry name" value="N_methyl"/>
    <property type="match status" value="1"/>
</dbReference>
<evidence type="ECO:0000313" key="7">
    <source>
        <dbReference type="EMBL" id="QIK75139.1"/>
    </source>
</evidence>
<dbReference type="AlphaFoldDB" id="A0A6G7YEI8"/>
<keyword evidence="3 6" id="KW-0812">Transmembrane</keyword>
<dbReference type="PROSITE" id="PS00409">
    <property type="entry name" value="PROKAR_NTER_METHYL"/>
    <property type="match status" value="1"/>
</dbReference>
<proteinExistence type="predicted"/>
<keyword evidence="8" id="KW-1185">Reference proteome</keyword>
<dbReference type="GO" id="GO:0015628">
    <property type="term" value="P:protein secretion by the type II secretion system"/>
    <property type="evidence" value="ECO:0007669"/>
    <property type="project" value="InterPro"/>
</dbReference>
<sequence length="108" mass="11097">MRTRLAKRHENEGGFTLIELLIVIVVLGVLAGIVVFGVGTFRQDAVTAAKGADCKTVSVAAEAFAAKSPTGAYPANVQKLVDDKYIKSVPTSMTGATAIDADGKAAGC</sequence>
<dbReference type="InterPro" id="IPR002416">
    <property type="entry name" value="T2SS_protein-GspH"/>
</dbReference>
<dbReference type="NCBIfam" id="TIGR02532">
    <property type="entry name" value="IV_pilin_GFxxxE"/>
    <property type="match status" value="1"/>
</dbReference>